<dbReference type="InterPro" id="IPR011053">
    <property type="entry name" value="Single_hybrid_motif"/>
</dbReference>
<keyword evidence="10" id="KW-1185">Reference proteome</keyword>
<keyword evidence="6" id="KW-0408">Iron</keyword>
<reference evidence="10" key="1">
    <citation type="journal article" date="2016" name="Front. Microbiol.">
        <title>Complete Genome Sequence of Clostridium estertheticum DSM 8809, a Microbe Identified in Spoiled Vacuum Packed Beef.</title>
        <authorList>
            <person name="Yu Z."/>
            <person name="Gunn L."/>
            <person name="Brennan E."/>
            <person name="Reid R."/>
            <person name="Wall P.G."/>
            <person name="Gaora O.P."/>
            <person name="Hurley D."/>
            <person name="Bolton D."/>
            <person name="Fanning S."/>
        </authorList>
    </citation>
    <scope>NUCLEOTIDE SEQUENCE [LARGE SCALE GENOMIC DNA]</scope>
    <source>
        <strain evidence="10">DSM 8809</strain>
    </source>
</reference>
<dbReference type="Pfam" id="PF13375">
    <property type="entry name" value="RnfC_N"/>
    <property type="match status" value="1"/>
</dbReference>
<evidence type="ECO:0000256" key="2">
    <source>
        <dbReference type="ARBA" id="ARBA00022485"/>
    </source>
</evidence>
<dbReference type="GO" id="GO:0046872">
    <property type="term" value="F:metal ion binding"/>
    <property type="evidence" value="ECO:0007669"/>
    <property type="project" value="UniProtKB-KW"/>
</dbReference>
<organism evidence="9 10">
    <name type="scientific">Clostridium estertheticum subsp. estertheticum</name>
    <dbReference type="NCBI Taxonomy" id="1552"/>
    <lineage>
        <taxon>Bacteria</taxon>
        <taxon>Bacillati</taxon>
        <taxon>Bacillota</taxon>
        <taxon>Clostridia</taxon>
        <taxon>Eubacteriales</taxon>
        <taxon>Clostridiaceae</taxon>
        <taxon>Clostridium</taxon>
    </lineage>
</organism>
<keyword evidence="3" id="KW-0479">Metal-binding</keyword>
<dbReference type="RefSeq" id="WP_071611887.1">
    <property type="nucleotide sequence ID" value="NZ_CP015756.1"/>
</dbReference>
<sequence length="447" mass="48899">MELLDQIYKAGVVGAGGAGFPTHIKLKCNVEYLLVNAAECEPLIQTDKYIMRHNADEIIKALSFMAPLVGADKVIIAIKGKYEREIQALQSAIKKLDSKVELFYLKSVYPAGDEQVIVYEVTGRVIPPGGIPLSVGAVVSNVATVLSIYDATRGKSVTDKIITVTGEVNNPSLLSVPIGTPILKCIKAAGGLNIKDYCVIMGGPMMGRILSSDEVEQRTITKTDGGIIVLPTNHYIKERKSLSVQHIINQTKSACIQCSYCTQMCPRYLLGHPLRPHKVMRAISMSLDHSEEIFKEALICCECGICEMYACPMGISPRQVNIIIKNELRQKGVKFNTTLKIIPDEQRDGRQVPVSRLVQRLNLGKYKDIKFDDDAIEVKVNIVTIPLKQHIGKSATSIVAVGDEVNKGQLIGEVKREDMGANIHASISGKVTNVSDCIIIESSEVIL</sequence>
<dbReference type="SUPFAM" id="SSF51230">
    <property type="entry name" value="Single hybrid motif"/>
    <property type="match status" value="1"/>
</dbReference>
<dbReference type="SUPFAM" id="SSF142019">
    <property type="entry name" value="Nqo1 FMN-binding domain-like"/>
    <property type="match status" value="1"/>
</dbReference>
<dbReference type="InterPro" id="IPR019554">
    <property type="entry name" value="Soluble_ligand-bd"/>
</dbReference>
<dbReference type="Gene3D" id="3.40.50.11540">
    <property type="entry name" value="NADH-ubiquinone oxidoreductase 51kDa subunit"/>
    <property type="match status" value="1"/>
</dbReference>
<dbReference type="PIRSF" id="PIRSF036408">
    <property type="entry name" value="PduS_prd"/>
    <property type="match status" value="1"/>
</dbReference>
<dbReference type="InterPro" id="IPR026902">
    <property type="entry name" value="RnfC_N"/>
</dbReference>
<dbReference type="PROSITE" id="PS00198">
    <property type="entry name" value="4FE4S_FER_1"/>
    <property type="match status" value="1"/>
</dbReference>
<dbReference type="OrthoDB" id="9767754at2"/>
<evidence type="ECO:0000313" key="9">
    <source>
        <dbReference type="EMBL" id="APC39594.1"/>
    </source>
</evidence>
<dbReference type="InterPro" id="IPR017900">
    <property type="entry name" value="4Fe4S_Fe_S_CS"/>
</dbReference>
<protein>
    <submittedName>
        <fullName evidence="9">NADH dehydrogenase</fullName>
    </submittedName>
</protein>
<dbReference type="Proteomes" id="UP000182569">
    <property type="component" value="Chromosome"/>
</dbReference>
<dbReference type="KEGG" id="ceu:A7L45_05690"/>
<dbReference type="InterPro" id="IPR011538">
    <property type="entry name" value="Nuo51_FMN-bd"/>
</dbReference>
<dbReference type="STRING" id="1552.A7L45_05690"/>
<dbReference type="Pfam" id="PF10531">
    <property type="entry name" value="SLBB"/>
    <property type="match status" value="1"/>
</dbReference>
<keyword evidence="5" id="KW-0249">Electron transport</keyword>
<evidence type="ECO:0000256" key="3">
    <source>
        <dbReference type="ARBA" id="ARBA00022723"/>
    </source>
</evidence>
<accession>A0A1J0GE07</accession>
<dbReference type="EMBL" id="CP015756">
    <property type="protein sequence ID" value="APC39594.1"/>
    <property type="molecule type" value="Genomic_DNA"/>
</dbReference>
<keyword evidence="1" id="KW-0813">Transport</keyword>
<gene>
    <name evidence="9" type="ORF">A7L45_05690</name>
</gene>
<dbReference type="PROSITE" id="PS51379">
    <property type="entry name" value="4FE4S_FER_2"/>
    <property type="match status" value="1"/>
</dbReference>
<dbReference type="Pfam" id="PF01512">
    <property type="entry name" value="Complex1_51K"/>
    <property type="match status" value="1"/>
</dbReference>
<proteinExistence type="predicted"/>
<dbReference type="AlphaFoldDB" id="A0A1J0GE07"/>
<dbReference type="InterPro" id="IPR009051">
    <property type="entry name" value="Helical_ferredxn"/>
</dbReference>
<dbReference type="PANTHER" id="PTHR43034:SF2">
    <property type="entry name" value="ION-TRANSLOCATING OXIDOREDUCTASE COMPLEX SUBUNIT C"/>
    <property type="match status" value="1"/>
</dbReference>
<dbReference type="GO" id="GO:0016020">
    <property type="term" value="C:membrane"/>
    <property type="evidence" value="ECO:0007669"/>
    <property type="project" value="InterPro"/>
</dbReference>
<dbReference type="InterPro" id="IPR017896">
    <property type="entry name" value="4Fe4S_Fe-S-bd"/>
</dbReference>
<keyword evidence="7" id="KW-0411">Iron-sulfur</keyword>
<dbReference type="InterPro" id="IPR010208">
    <property type="entry name" value="Ion_transpt_RnfC/RsxC"/>
</dbReference>
<dbReference type="SUPFAM" id="SSF46548">
    <property type="entry name" value="alpha-helical ferredoxin"/>
    <property type="match status" value="1"/>
</dbReference>
<evidence type="ECO:0000256" key="5">
    <source>
        <dbReference type="ARBA" id="ARBA00022982"/>
    </source>
</evidence>
<dbReference type="InterPro" id="IPR017054">
    <property type="entry name" value="PduS"/>
</dbReference>
<evidence type="ECO:0000256" key="1">
    <source>
        <dbReference type="ARBA" id="ARBA00022448"/>
    </source>
</evidence>
<dbReference type="InterPro" id="IPR037225">
    <property type="entry name" value="Nuo51_FMN-bd_sf"/>
</dbReference>
<dbReference type="Gene3D" id="1.10.1060.10">
    <property type="entry name" value="Alpha-helical ferredoxin"/>
    <property type="match status" value="1"/>
</dbReference>
<dbReference type="GO" id="GO:0009055">
    <property type="term" value="F:electron transfer activity"/>
    <property type="evidence" value="ECO:0007669"/>
    <property type="project" value="InterPro"/>
</dbReference>
<dbReference type="SUPFAM" id="SSF142984">
    <property type="entry name" value="Nqo1 middle domain-like"/>
    <property type="match status" value="1"/>
</dbReference>
<feature type="domain" description="4Fe-4S ferredoxin-type" evidence="8">
    <location>
        <begin position="244"/>
        <end position="275"/>
    </location>
</feature>
<evidence type="ECO:0000313" key="10">
    <source>
        <dbReference type="Proteomes" id="UP000182569"/>
    </source>
</evidence>
<dbReference type="GO" id="GO:0051539">
    <property type="term" value="F:4 iron, 4 sulfur cluster binding"/>
    <property type="evidence" value="ECO:0007669"/>
    <property type="project" value="UniProtKB-KW"/>
</dbReference>
<evidence type="ECO:0000256" key="7">
    <source>
        <dbReference type="ARBA" id="ARBA00023014"/>
    </source>
</evidence>
<evidence type="ECO:0000256" key="4">
    <source>
        <dbReference type="ARBA" id="ARBA00022737"/>
    </source>
</evidence>
<name>A0A1J0GE07_9CLOT</name>
<dbReference type="Pfam" id="PF13534">
    <property type="entry name" value="Fer4_17"/>
    <property type="match status" value="1"/>
</dbReference>
<dbReference type="Gene3D" id="3.10.20.600">
    <property type="match status" value="1"/>
</dbReference>
<evidence type="ECO:0000259" key="8">
    <source>
        <dbReference type="PROSITE" id="PS51379"/>
    </source>
</evidence>
<keyword evidence="2" id="KW-0004">4Fe-4S</keyword>
<dbReference type="PANTHER" id="PTHR43034">
    <property type="entry name" value="ION-TRANSLOCATING OXIDOREDUCTASE COMPLEX SUBUNIT C"/>
    <property type="match status" value="1"/>
</dbReference>
<evidence type="ECO:0000256" key="6">
    <source>
        <dbReference type="ARBA" id="ARBA00023004"/>
    </source>
</evidence>
<keyword evidence="4" id="KW-0677">Repeat</keyword>